<keyword evidence="1" id="KW-0175">Coiled coil</keyword>
<dbReference type="Pfam" id="PF13174">
    <property type="entry name" value="TPR_6"/>
    <property type="match status" value="2"/>
</dbReference>
<dbReference type="PROSITE" id="PS51257">
    <property type="entry name" value="PROKAR_LIPOPROTEIN"/>
    <property type="match status" value="1"/>
</dbReference>
<dbReference type="InterPro" id="IPR034706">
    <property type="entry name" value="CpoB"/>
</dbReference>
<evidence type="ECO:0000313" key="4">
    <source>
        <dbReference type="Proteomes" id="UP000199409"/>
    </source>
</evidence>
<dbReference type="GO" id="GO:0051301">
    <property type="term" value="P:cell division"/>
    <property type="evidence" value="ECO:0007669"/>
    <property type="project" value="InterPro"/>
</dbReference>
<accession>A0A1H4DES1</accession>
<organism evidence="3 4">
    <name type="scientific">Desulfuromusa kysingii</name>
    <dbReference type="NCBI Taxonomy" id="37625"/>
    <lineage>
        <taxon>Bacteria</taxon>
        <taxon>Pseudomonadati</taxon>
        <taxon>Thermodesulfobacteriota</taxon>
        <taxon>Desulfuromonadia</taxon>
        <taxon>Desulfuromonadales</taxon>
        <taxon>Geopsychrobacteraceae</taxon>
        <taxon>Desulfuromusa</taxon>
    </lineage>
</organism>
<dbReference type="AlphaFoldDB" id="A0A1H4DES1"/>
<name>A0A1H4DES1_9BACT</name>
<dbReference type="InterPro" id="IPR019734">
    <property type="entry name" value="TPR_rpt"/>
</dbReference>
<feature type="chain" id="PRO_5039949738" evidence="2">
    <location>
        <begin position="23"/>
        <end position="265"/>
    </location>
</feature>
<dbReference type="OrthoDB" id="13540at2"/>
<evidence type="ECO:0000256" key="2">
    <source>
        <dbReference type="SAM" id="SignalP"/>
    </source>
</evidence>
<dbReference type="Proteomes" id="UP000199409">
    <property type="component" value="Unassembled WGS sequence"/>
</dbReference>
<dbReference type="RefSeq" id="WP_092350098.1">
    <property type="nucleotide sequence ID" value="NZ_FNQN01000010.1"/>
</dbReference>
<dbReference type="InterPro" id="IPR011990">
    <property type="entry name" value="TPR-like_helical_dom_sf"/>
</dbReference>
<sequence>MRFIFILLSLLLLSGCVPPSQNQLRMEKDLAEMKRRLAQLEVRTVETSQAKIAGGDTQQRQAAELLAGVDNLRVEFQSVNGRMDDLGQENRALANELQLIKDDMGLQLTSLTNRVAELEGQALTQQTQSAQQQPEQNLKPEPTAEQLYQDALDAIRNQDKYSAGRKMLESFVSKYPKHELYINALYWIGEAYYGEKQYESAILQFQDVISKYASHPKAAAAMLKQALSFDALGDKENARTTMQKVMAEYPDSPQATTAKSYLEKG</sequence>
<protein>
    <submittedName>
        <fullName evidence="3">Tol-pal system protein YbgF</fullName>
    </submittedName>
</protein>
<dbReference type="EMBL" id="FNQN01000010">
    <property type="protein sequence ID" value="SEA70752.1"/>
    <property type="molecule type" value="Genomic_DNA"/>
</dbReference>
<dbReference type="STRING" id="37625.SAMN05660420_02898"/>
<feature type="coiled-coil region" evidence="1">
    <location>
        <begin position="23"/>
        <end position="50"/>
    </location>
</feature>
<dbReference type="NCBIfam" id="TIGR02795">
    <property type="entry name" value="tol_pal_ybgF"/>
    <property type="match status" value="1"/>
</dbReference>
<dbReference type="SUPFAM" id="SSF48452">
    <property type="entry name" value="TPR-like"/>
    <property type="match status" value="1"/>
</dbReference>
<gene>
    <name evidence="3" type="ORF">SAMN05660420_02898</name>
</gene>
<dbReference type="HAMAP" id="MF_02066">
    <property type="entry name" value="CpoB"/>
    <property type="match status" value="1"/>
</dbReference>
<reference evidence="3 4" key="1">
    <citation type="submission" date="2016-10" db="EMBL/GenBank/DDBJ databases">
        <authorList>
            <person name="de Groot N.N."/>
        </authorList>
    </citation>
    <scope>NUCLEOTIDE SEQUENCE [LARGE SCALE GENOMIC DNA]</scope>
    <source>
        <strain evidence="3 4">DSM 7343</strain>
    </source>
</reference>
<keyword evidence="2" id="KW-0732">Signal</keyword>
<keyword evidence="4" id="KW-1185">Reference proteome</keyword>
<feature type="coiled-coil region" evidence="1">
    <location>
        <begin position="83"/>
        <end position="121"/>
    </location>
</feature>
<evidence type="ECO:0000256" key="1">
    <source>
        <dbReference type="SAM" id="Coils"/>
    </source>
</evidence>
<dbReference type="InterPro" id="IPR014162">
    <property type="entry name" value="CpoB_C"/>
</dbReference>
<feature type="signal peptide" evidence="2">
    <location>
        <begin position="1"/>
        <end position="22"/>
    </location>
</feature>
<dbReference type="Gene3D" id="1.25.40.10">
    <property type="entry name" value="Tetratricopeptide repeat domain"/>
    <property type="match status" value="1"/>
</dbReference>
<proteinExistence type="inferred from homology"/>
<evidence type="ECO:0000313" key="3">
    <source>
        <dbReference type="EMBL" id="SEA70752.1"/>
    </source>
</evidence>